<protein>
    <submittedName>
        <fullName evidence="2">Glycosyltransferase</fullName>
        <ecNumber evidence="2">2.4.-.-</ecNumber>
    </submittedName>
</protein>
<keyword evidence="3" id="KW-1185">Reference proteome</keyword>
<keyword evidence="2" id="KW-0808">Transferase</keyword>
<dbReference type="Gene3D" id="3.40.50.2000">
    <property type="entry name" value="Glycogen Phosphorylase B"/>
    <property type="match status" value="1"/>
</dbReference>
<evidence type="ECO:0000313" key="3">
    <source>
        <dbReference type="Proteomes" id="UP001596203"/>
    </source>
</evidence>
<feature type="region of interest" description="Disordered" evidence="1">
    <location>
        <begin position="191"/>
        <end position="210"/>
    </location>
</feature>
<evidence type="ECO:0000313" key="2">
    <source>
        <dbReference type="EMBL" id="MFC6019632.1"/>
    </source>
</evidence>
<dbReference type="GO" id="GO:0016757">
    <property type="term" value="F:glycosyltransferase activity"/>
    <property type="evidence" value="ECO:0007669"/>
    <property type="project" value="UniProtKB-KW"/>
</dbReference>
<dbReference type="SUPFAM" id="SSF53756">
    <property type="entry name" value="UDP-Glycosyltransferase/glycogen phosphorylase"/>
    <property type="match status" value="1"/>
</dbReference>
<dbReference type="PANTHER" id="PTHR12526:SF636">
    <property type="entry name" value="BLL3647 PROTEIN"/>
    <property type="match status" value="1"/>
</dbReference>
<dbReference type="EC" id="2.4.-.-" evidence="2"/>
<keyword evidence="2" id="KW-0328">Glycosyltransferase</keyword>
<feature type="compositionally biased region" description="Low complexity" evidence="1">
    <location>
        <begin position="197"/>
        <end position="210"/>
    </location>
</feature>
<dbReference type="Proteomes" id="UP001596203">
    <property type="component" value="Unassembled WGS sequence"/>
</dbReference>
<dbReference type="Pfam" id="PF13692">
    <property type="entry name" value="Glyco_trans_1_4"/>
    <property type="match status" value="1"/>
</dbReference>
<sequence>MRWLVFGSYDVRRHPRVGVLIQGLRAAGDEVDEVNVPLALDTAGRVAVLQQPWRLPVLLGKLARCWALLVLRTCRHRSRRADGPVDAVLVGYLGHFDVRLARWLFPGTPIVLDHLVSAVGTARDRGLADADDGVRGRLMRAIDDGALRRADVVLVDTAEHLAGLPRSTRDRGVVVPVGAGTEWFEAGARTTRQRWHGGPADASGSSASSSVSSAGWRLRVVFVGLFTPLHGTRTLGAALATLAADESIEVTMVGNGQDHRACRQAAAGNPRVTWYDWVGSAELPSFVAQHHVALGIFGDTEKARRVVPTKVFQAAAAGCAVVTSDTAPQRQALGDAALFVPPGDVDALGAALRELAADPDRLARLRRAARRRAVEWFWPATVVAPLRRRMTAPVSPDAFPGQVEVDAADAADAAAVVEAAGVVDADDVADASGSARGVR</sequence>
<comment type="caution">
    <text evidence="2">The sequence shown here is derived from an EMBL/GenBank/DDBJ whole genome shotgun (WGS) entry which is preliminary data.</text>
</comment>
<dbReference type="EMBL" id="JBHSPR010000020">
    <property type="protein sequence ID" value="MFC6019632.1"/>
    <property type="molecule type" value="Genomic_DNA"/>
</dbReference>
<dbReference type="RefSeq" id="WP_377425770.1">
    <property type="nucleotide sequence ID" value="NZ_JBHSPR010000020.1"/>
</dbReference>
<organism evidence="2 3">
    <name type="scientific">Plantactinospora solaniradicis</name>
    <dbReference type="NCBI Taxonomy" id="1723736"/>
    <lineage>
        <taxon>Bacteria</taxon>
        <taxon>Bacillati</taxon>
        <taxon>Actinomycetota</taxon>
        <taxon>Actinomycetes</taxon>
        <taxon>Micromonosporales</taxon>
        <taxon>Micromonosporaceae</taxon>
        <taxon>Plantactinospora</taxon>
    </lineage>
</organism>
<reference evidence="3" key="1">
    <citation type="journal article" date="2019" name="Int. J. Syst. Evol. Microbiol.">
        <title>The Global Catalogue of Microorganisms (GCM) 10K type strain sequencing project: providing services to taxonomists for standard genome sequencing and annotation.</title>
        <authorList>
            <consortium name="The Broad Institute Genomics Platform"/>
            <consortium name="The Broad Institute Genome Sequencing Center for Infectious Disease"/>
            <person name="Wu L."/>
            <person name="Ma J."/>
        </authorList>
    </citation>
    <scope>NUCLEOTIDE SEQUENCE [LARGE SCALE GENOMIC DNA]</scope>
    <source>
        <strain evidence="3">ZS-35-S2</strain>
    </source>
</reference>
<name>A0ABW1KEX3_9ACTN</name>
<dbReference type="PANTHER" id="PTHR12526">
    <property type="entry name" value="GLYCOSYLTRANSFERASE"/>
    <property type="match status" value="1"/>
</dbReference>
<proteinExistence type="predicted"/>
<evidence type="ECO:0000256" key="1">
    <source>
        <dbReference type="SAM" id="MobiDB-lite"/>
    </source>
</evidence>
<accession>A0ABW1KEX3</accession>
<gene>
    <name evidence="2" type="ORF">ACFP2T_25910</name>
</gene>